<dbReference type="EMBL" id="FNBD01000011">
    <property type="protein sequence ID" value="SDF31436.1"/>
    <property type="molecule type" value="Genomic_DNA"/>
</dbReference>
<keyword evidence="2" id="KW-1185">Reference proteome</keyword>
<proteinExistence type="predicted"/>
<reference evidence="2" key="1">
    <citation type="submission" date="2016-10" db="EMBL/GenBank/DDBJ databases">
        <authorList>
            <person name="Varghese N."/>
            <person name="Submissions S."/>
        </authorList>
    </citation>
    <scope>NUCLEOTIDE SEQUENCE [LARGE SCALE GENOMIC DNA]</scope>
    <source>
        <strain evidence="2">DSM 24729</strain>
    </source>
</reference>
<evidence type="ECO:0000313" key="1">
    <source>
        <dbReference type="EMBL" id="SDF31436.1"/>
    </source>
</evidence>
<gene>
    <name evidence="1" type="ORF">SAMN04487992_11157</name>
</gene>
<organism evidence="1 2">
    <name type="scientific">Cellulophaga baltica</name>
    <dbReference type="NCBI Taxonomy" id="76594"/>
    <lineage>
        <taxon>Bacteria</taxon>
        <taxon>Pseudomonadati</taxon>
        <taxon>Bacteroidota</taxon>
        <taxon>Flavobacteriia</taxon>
        <taxon>Flavobacteriales</taxon>
        <taxon>Flavobacteriaceae</taxon>
        <taxon>Cellulophaga</taxon>
    </lineage>
</organism>
<sequence>MKYIVFCFCSLLVLSSCIFLKPSTEILKIKYRIVNNTALHFTNISVFSKNIGTLKAYDTISYSAINYNSLKQDPLFYGIYNEVNYARYLVLPKTNNERVTFSIDSIANKIIYISTK</sequence>
<name>A0A1G7K2C5_9FLAO</name>
<protein>
    <submittedName>
        <fullName evidence="1">Uncharacterized protein</fullName>
    </submittedName>
</protein>
<evidence type="ECO:0000313" key="2">
    <source>
        <dbReference type="Proteomes" id="UP000182114"/>
    </source>
</evidence>
<dbReference type="PROSITE" id="PS51257">
    <property type="entry name" value="PROKAR_LIPOPROTEIN"/>
    <property type="match status" value="1"/>
</dbReference>
<dbReference type="RefSeq" id="WP_074539103.1">
    <property type="nucleotide sequence ID" value="NZ_FNBD01000011.1"/>
</dbReference>
<dbReference type="Proteomes" id="UP000182114">
    <property type="component" value="Unassembled WGS sequence"/>
</dbReference>
<dbReference type="eggNOG" id="ENOG502ZZVJ">
    <property type="taxonomic scope" value="Bacteria"/>
</dbReference>
<dbReference type="AlphaFoldDB" id="A0A1G7K2C5"/>
<accession>A0A1G7K2C5</accession>